<proteinExistence type="predicted"/>
<reference evidence="1 2" key="1">
    <citation type="submission" date="2023-03" db="EMBL/GenBank/DDBJ databases">
        <title>Isolation and description of six Streptomyces strains from soil environments, able to metabolize different microbial glucans.</title>
        <authorList>
            <person name="Widen T."/>
            <person name="Larsbrink J."/>
        </authorList>
    </citation>
    <scope>NUCLEOTIDE SEQUENCE [LARGE SCALE GENOMIC DNA]</scope>
    <source>
        <strain evidence="1 2">Alt3</strain>
        <plasmid evidence="1 2">unnamed1</plasmid>
    </source>
</reference>
<sequence>MSVTVRWQTPGNPWAMAQEVEDAAYDLRLNLQDEHGGGITTPEALVAEERADQIYDEFLRIYGTPYNRYLV</sequence>
<dbReference type="Proteomes" id="UP001224433">
    <property type="component" value="Plasmid unnamed1"/>
</dbReference>
<dbReference type="EMBL" id="CP120984">
    <property type="protein sequence ID" value="WLQ69239.1"/>
    <property type="molecule type" value="Genomic_DNA"/>
</dbReference>
<evidence type="ECO:0000313" key="1">
    <source>
        <dbReference type="EMBL" id="WLQ69239.1"/>
    </source>
</evidence>
<accession>A0ABY9JRM5</accession>
<protein>
    <submittedName>
        <fullName evidence="1">Uncharacterized protein</fullName>
    </submittedName>
</protein>
<geneLocation type="plasmid" evidence="1 2">
    <name>unnamed1</name>
</geneLocation>
<keyword evidence="1" id="KW-0614">Plasmid</keyword>
<evidence type="ECO:0000313" key="2">
    <source>
        <dbReference type="Proteomes" id="UP001224433"/>
    </source>
</evidence>
<gene>
    <name evidence="1" type="ORF">P8A20_37535</name>
</gene>
<organism evidence="1 2">
    <name type="scientific">Streptomyces glycanivorans</name>
    <dbReference type="NCBI Taxonomy" id="3033808"/>
    <lineage>
        <taxon>Bacteria</taxon>
        <taxon>Bacillati</taxon>
        <taxon>Actinomycetota</taxon>
        <taxon>Actinomycetes</taxon>
        <taxon>Kitasatosporales</taxon>
        <taxon>Streptomycetaceae</taxon>
        <taxon>Streptomyces</taxon>
    </lineage>
</organism>
<dbReference type="RefSeq" id="WP_306105315.1">
    <property type="nucleotide sequence ID" value="NZ_CP120984.1"/>
</dbReference>
<name>A0ABY9JRM5_9ACTN</name>
<keyword evidence="2" id="KW-1185">Reference proteome</keyword>